<dbReference type="EMBL" id="CADEBC010000088">
    <property type="protein sequence ID" value="CAB3222415.1"/>
    <property type="molecule type" value="Genomic_DNA"/>
</dbReference>
<dbReference type="InterPro" id="IPR001407">
    <property type="entry name" value="RNA_pol_PB1_influenza"/>
</dbReference>
<gene>
    <name evidence="1" type="ORF">APLA_LOCUS1039</name>
    <name evidence="2" type="ORF">APLA_LOCUS5613</name>
</gene>
<dbReference type="GO" id="GO:0039694">
    <property type="term" value="P:viral RNA genome replication"/>
    <property type="evidence" value="ECO:0007669"/>
    <property type="project" value="InterPro"/>
</dbReference>
<reference evidence="3 4" key="1">
    <citation type="submission" date="2020-04" db="EMBL/GenBank/DDBJ databases">
        <authorList>
            <person name="Wallbank WR R."/>
            <person name="Pardo Diaz C."/>
            <person name="Kozak K."/>
            <person name="Martin S."/>
            <person name="Jiggins C."/>
            <person name="Moest M."/>
            <person name="Warren A I."/>
            <person name="Byers J.R.P. K."/>
            <person name="Montejo-Kovacevich G."/>
            <person name="Yen C E."/>
        </authorList>
    </citation>
    <scope>NUCLEOTIDE SEQUENCE [LARGE SCALE GENOMIC DNA]</scope>
</reference>
<accession>A0A8S0YST6</accession>
<dbReference type="Pfam" id="PF00602">
    <property type="entry name" value="Flu_PB1"/>
    <property type="match status" value="1"/>
</dbReference>
<evidence type="ECO:0000313" key="3">
    <source>
        <dbReference type="Proteomes" id="UP000494106"/>
    </source>
</evidence>
<dbReference type="GO" id="GO:0003968">
    <property type="term" value="F:RNA-directed RNA polymerase activity"/>
    <property type="evidence" value="ECO:0007669"/>
    <property type="project" value="InterPro"/>
</dbReference>
<sequence length="226" mass="26033">MFSKKHNSFLMETLLPDDKGTLDGNDSHKRVFDSELTNNLSSVSALYIYTGTPSHGYGSQAPKVAETVKRSLEYNRKVNTPRTITIGDVEVERLQWEKRDGPFVHDKFHANYITSVLRQMSQSVLVSHHTQMDSVVRRVMDKLLNQSSDILTQGRQTFCPFREQSVTAAQAYKTAFDFLSDNTRRDCFSLLDWIQAIIECFEKDRIRLIQCESCETEIRILDPETK</sequence>
<dbReference type="AlphaFoldDB" id="A0A8S0YST6"/>
<dbReference type="EMBL" id="CADEBD010000289">
    <property type="protein sequence ID" value="CAB3232282.1"/>
    <property type="molecule type" value="Genomic_DNA"/>
</dbReference>
<evidence type="ECO:0000313" key="1">
    <source>
        <dbReference type="EMBL" id="CAB3222415.1"/>
    </source>
</evidence>
<dbReference type="OrthoDB" id="7477261at2759"/>
<organism evidence="1 3">
    <name type="scientific">Arctia plantaginis</name>
    <name type="common">Wood tiger moth</name>
    <name type="synonym">Phalaena plantaginis</name>
    <dbReference type="NCBI Taxonomy" id="874455"/>
    <lineage>
        <taxon>Eukaryota</taxon>
        <taxon>Metazoa</taxon>
        <taxon>Ecdysozoa</taxon>
        <taxon>Arthropoda</taxon>
        <taxon>Hexapoda</taxon>
        <taxon>Insecta</taxon>
        <taxon>Pterygota</taxon>
        <taxon>Neoptera</taxon>
        <taxon>Endopterygota</taxon>
        <taxon>Lepidoptera</taxon>
        <taxon>Glossata</taxon>
        <taxon>Ditrysia</taxon>
        <taxon>Noctuoidea</taxon>
        <taxon>Erebidae</taxon>
        <taxon>Arctiinae</taxon>
        <taxon>Arctia</taxon>
    </lineage>
</organism>
<name>A0A8S0YST6_ARCPL</name>
<protein>
    <submittedName>
        <fullName evidence="1">Uncharacterized protein</fullName>
    </submittedName>
</protein>
<proteinExistence type="predicted"/>
<evidence type="ECO:0000313" key="4">
    <source>
        <dbReference type="Proteomes" id="UP000494256"/>
    </source>
</evidence>
<dbReference type="Proteomes" id="UP000494106">
    <property type="component" value="Unassembled WGS sequence"/>
</dbReference>
<keyword evidence="3" id="KW-1185">Reference proteome</keyword>
<dbReference type="GO" id="GO:0003723">
    <property type="term" value="F:RNA binding"/>
    <property type="evidence" value="ECO:0007669"/>
    <property type="project" value="InterPro"/>
</dbReference>
<dbReference type="Proteomes" id="UP000494256">
    <property type="component" value="Unassembled WGS sequence"/>
</dbReference>
<comment type="caution">
    <text evidence="1">The sequence shown here is derived from an EMBL/GenBank/DDBJ whole genome shotgun (WGS) entry which is preliminary data.</text>
</comment>
<evidence type="ECO:0000313" key="2">
    <source>
        <dbReference type="EMBL" id="CAB3232282.1"/>
    </source>
</evidence>